<feature type="chain" id="PRO_5012643807" description="Peptidase S9 prolyl oligopeptidase catalytic domain-containing protein" evidence="1">
    <location>
        <begin position="20"/>
        <end position="971"/>
    </location>
</feature>
<protein>
    <recommendedName>
        <fullName evidence="2">Peptidase S9 prolyl oligopeptidase catalytic domain-containing protein</fullName>
    </recommendedName>
</protein>
<organism evidence="3 4">
    <name type="scientific">Rhizoclosmatium globosum</name>
    <dbReference type="NCBI Taxonomy" id="329046"/>
    <lineage>
        <taxon>Eukaryota</taxon>
        <taxon>Fungi</taxon>
        <taxon>Fungi incertae sedis</taxon>
        <taxon>Chytridiomycota</taxon>
        <taxon>Chytridiomycota incertae sedis</taxon>
        <taxon>Chytridiomycetes</taxon>
        <taxon>Chytridiales</taxon>
        <taxon>Chytriomycetaceae</taxon>
        <taxon>Rhizoclosmatium</taxon>
    </lineage>
</organism>
<sequence length="971" mass="108100">MRGLLGILWVAAAKATAFSASNQKPFVVPGDTATSTVTVEPPLLPVEWEALGPFAIGARELGVDPLSAYGGFEVISYSDSDQYPSELADEGFVKWFKVKTNEDQTVGPVNFPNVRWEFNQDPFGWTSVHHATYFRGNFEVPRSGLYVVHFDHVVSYKIDDKAYVGNVYGYSHSSGTPMHLERGTHRVYICAVMDVRLFGGQIPPKLVFSGEFMPVEEDLPSRNIIVYNDDVITPEVMDGKLITPFFSLTLMNTYVAPAGSMKTQNYSSVNDLSSIDMASTQFDDFGNPTLGRQEMGQPGWVQILDVRAVSNDGTKLSATIPVLFSLKLAPGQVYPLPIDVDFESEEAHGAILTSIHFEIDFYDLDRKDHFVVKSAQFPIRMRTWGEAYKITFLDYDNVVHYAMALPPNKPCSSVGEARCPVILALHGAGVEAESPFWTEAYKRQDYAWILFPTGRTPWGFDWHGPSFLNVESALHALSHLHGVPPLIAETIGINPDKLVYSGHSNGGQGAWWMASHYPDRALAAMPASGYLKIQFYTPYYMRVGDAYTDPVFRALMESSIAENDIDMYAANLAGIPILARTGGNDDNVPPLNTRRIVRLVNEWNRDPHSVHLSEVYGQGHWFTGIMDDDILSEFLDKHLDPEKNPGLNHPPLPEAFTISTLNPGSTGSKGGIKILQLEVPFRLAQIRVHREGTKWILNTINVRRFGFLKDSRAKIDTWEIDGMVFNEPPKIGPSYLRLDGEAEWKLVPDLLWISEERYWSTYGPAVQILNHPFLIVVPSNPTIIPKETYHRNAQLIATSWYLYGRGGTQIIRDIDVRDGIAAKYHLIVLGGPKDNLFTRRREKEGGAEGNAKLVKFLETGGFQIDRKKYEAPGTGMLFLAPSPTRTLMGMFITGIDELGFKRAVWTIPFRTGLMVPDFIVVGDEYGDPATGWTAGDGNPYGGAGTKGTGGIFAAGYWSNSWEFDPRCGYLK</sequence>
<name>A0A1Y2CYJ7_9FUNG</name>
<accession>A0A1Y2CYJ7</accession>
<feature type="domain" description="Peptidase S9 prolyl oligopeptidase catalytic" evidence="2">
    <location>
        <begin position="486"/>
        <end position="623"/>
    </location>
</feature>
<comment type="caution">
    <text evidence="3">The sequence shown here is derived from an EMBL/GenBank/DDBJ whole genome shotgun (WGS) entry which is preliminary data.</text>
</comment>
<keyword evidence="4" id="KW-1185">Reference proteome</keyword>
<dbReference type="OrthoDB" id="449091at2759"/>
<dbReference type="AlphaFoldDB" id="A0A1Y2CYJ7"/>
<dbReference type="GO" id="GO:0006508">
    <property type="term" value="P:proteolysis"/>
    <property type="evidence" value="ECO:0007669"/>
    <property type="project" value="InterPro"/>
</dbReference>
<feature type="signal peptide" evidence="1">
    <location>
        <begin position="1"/>
        <end position="19"/>
    </location>
</feature>
<dbReference type="PANTHER" id="PTHR42972">
    <property type="entry name" value="TOL-PAL SYSTEM PROTEIN TOLB"/>
    <property type="match status" value="1"/>
</dbReference>
<dbReference type="SUPFAM" id="SSF53474">
    <property type="entry name" value="alpha/beta-Hydrolases"/>
    <property type="match status" value="1"/>
</dbReference>
<dbReference type="STRING" id="329046.A0A1Y2CYJ7"/>
<dbReference type="InterPro" id="IPR001375">
    <property type="entry name" value="Peptidase_S9_cat"/>
</dbReference>
<gene>
    <name evidence="3" type="ORF">BCR33DRAFT_757135</name>
</gene>
<reference evidence="3 4" key="1">
    <citation type="submission" date="2016-07" db="EMBL/GenBank/DDBJ databases">
        <title>Pervasive Adenine N6-methylation of Active Genes in Fungi.</title>
        <authorList>
            <consortium name="DOE Joint Genome Institute"/>
            <person name="Mondo S.J."/>
            <person name="Dannebaum R.O."/>
            <person name="Kuo R.C."/>
            <person name="Labutti K."/>
            <person name="Haridas S."/>
            <person name="Kuo A."/>
            <person name="Salamov A."/>
            <person name="Ahrendt S.R."/>
            <person name="Lipzen A."/>
            <person name="Sullivan W."/>
            <person name="Andreopoulos W.B."/>
            <person name="Clum A."/>
            <person name="Lindquist E."/>
            <person name="Daum C."/>
            <person name="Ramamoorthy G.K."/>
            <person name="Gryganskyi A."/>
            <person name="Culley D."/>
            <person name="Magnuson J.K."/>
            <person name="James T.Y."/>
            <person name="O'Malley M.A."/>
            <person name="Stajich J.E."/>
            <person name="Spatafora J.W."/>
            <person name="Visel A."/>
            <person name="Grigoriev I.V."/>
        </authorList>
    </citation>
    <scope>NUCLEOTIDE SEQUENCE [LARGE SCALE GENOMIC DNA]</scope>
    <source>
        <strain evidence="3 4">JEL800</strain>
    </source>
</reference>
<dbReference type="PANTHER" id="PTHR42972:SF9">
    <property type="entry name" value="PEPTIDASE S9 PROLYL OLIGOPEPTIDASE CATALYTIC DOMAIN-CONTAINING PROTEIN"/>
    <property type="match status" value="1"/>
</dbReference>
<evidence type="ECO:0000313" key="3">
    <source>
        <dbReference type="EMBL" id="ORY52121.1"/>
    </source>
</evidence>
<dbReference type="Gene3D" id="3.40.50.1820">
    <property type="entry name" value="alpha/beta hydrolase"/>
    <property type="match status" value="1"/>
</dbReference>
<evidence type="ECO:0000259" key="2">
    <source>
        <dbReference type="Pfam" id="PF00326"/>
    </source>
</evidence>
<evidence type="ECO:0000313" key="4">
    <source>
        <dbReference type="Proteomes" id="UP000193642"/>
    </source>
</evidence>
<dbReference type="Pfam" id="PF00326">
    <property type="entry name" value="Peptidase_S9"/>
    <property type="match status" value="1"/>
</dbReference>
<keyword evidence="1" id="KW-0732">Signal</keyword>
<dbReference type="GO" id="GO:0008236">
    <property type="term" value="F:serine-type peptidase activity"/>
    <property type="evidence" value="ECO:0007669"/>
    <property type="project" value="InterPro"/>
</dbReference>
<dbReference type="Proteomes" id="UP000193642">
    <property type="component" value="Unassembled WGS sequence"/>
</dbReference>
<evidence type="ECO:0000256" key="1">
    <source>
        <dbReference type="SAM" id="SignalP"/>
    </source>
</evidence>
<dbReference type="InterPro" id="IPR029058">
    <property type="entry name" value="AB_hydrolase_fold"/>
</dbReference>
<dbReference type="EMBL" id="MCGO01000004">
    <property type="protein sequence ID" value="ORY52121.1"/>
    <property type="molecule type" value="Genomic_DNA"/>
</dbReference>
<proteinExistence type="predicted"/>